<protein>
    <submittedName>
        <fullName evidence="1">Uncharacterized protein</fullName>
    </submittedName>
</protein>
<organism evidence="1 2">
    <name type="scientific">Pseudomonas savastanoi pv. glycinea str. race 4</name>
    <dbReference type="NCBI Taxonomy" id="875330"/>
    <lineage>
        <taxon>Bacteria</taxon>
        <taxon>Pseudomonadati</taxon>
        <taxon>Pseudomonadota</taxon>
        <taxon>Gammaproteobacteria</taxon>
        <taxon>Pseudomonadales</taxon>
        <taxon>Pseudomonadaceae</taxon>
        <taxon>Pseudomonas</taxon>
    </lineage>
</organism>
<dbReference type="EMBL" id="ADWY01003430">
    <property type="protein sequence ID" value="EGH18985.1"/>
    <property type="molecule type" value="Genomic_DNA"/>
</dbReference>
<proteinExistence type="predicted"/>
<evidence type="ECO:0000313" key="1">
    <source>
        <dbReference type="EMBL" id="EGH18985.1"/>
    </source>
</evidence>
<reference evidence="1 2" key="1">
    <citation type="journal article" date="2011" name="PLoS Pathog.">
        <title>Dynamic evolution of pathogenicity revealed by sequencing and comparative genomics of 19 Pseudomonas syringae isolates.</title>
        <authorList>
            <person name="Baltrus D.A."/>
            <person name="Nishimura M.T."/>
            <person name="Romanchuk A."/>
            <person name="Chang J.H."/>
            <person name="Mukhtar M.S."/>
            <person name="Cherkis K."/>
            <person name="Roach J."/>
            <person name="Grant S.R."/>
            <person name="Jones C.D."/>
            <person name="Dangl J.L."/>
        </authorList>
    </citation>
    <scope>NUCLEOTIDE SEQUENCE [LARGE SCALE GENOMIC DNA]</scope>
    <source>
        <strain evidence="2">race 4</strain>
    </source>
</reference>
<dbReference type="Proteomes" id="UP000005466">
    <property type="component" value="Unassembled WGS sequence"/>
</dbReference>
<gene>
    <name evidence="1" type="ORF">Pgy4_39083</name>
</gene>
<evidence type="ECO:0000313" key="2">
    <source>
        <dbReference type="Proteomes" id="UP000005466"/>
    </source>
</evidence>
<dbReference type="AlphaFoldDB" id="F3CI93"/>
<sequence>DGTVRHSKDLLAVLLGESNTSEAWTDGKIYLAINRTIVQRLKS</sequence>
<feature type="non-terminal residue" evidence="1">
    <location>
        <position position="43"/>
    </location>
</feature>
<accession>F3CI93</accession>
<feature type="non-terminal residue" evidence="1">
    <location>
        <position position="1"/>
    </location>
</feature>
<comment type="caution">
    <text evidence="1">The sequence shown here is derived from an EMBL/GenBank/DDBJ whole genome shotgun (WGS) entry which is preliminary data.</text>
</comment>
<name>F3CI93_PSESG</name>
<dbReference type="HOGENOM" id="CLU_3244174_0_0_6"/>